<evidence type="ECO:0000313" key="4">
    <source>
        <dbReference type="Proteomes" id="UP000275078"/>
    </source>
</evidence>
<dbReference type="Proteomes" id="UP000275078">
    <property type="component" value="Unassembled WGS sequence"/>
</dbReference>
<reference evidence="3 4" key="1">
    <citation type="journal article" date="2018" name="Nat. Ecol. Evol.">
        <title>Pezizomycetes genomes reveal the molecular basis of ectomycorrhizal truffle lifestyle.</title>
        <authorList>
            <person name="Murat C."/>
            <person name="Payen T."/>
            <person name="Noel B."/>
            <person name="Kuo A."/>
            <person name="Morin E."/>
            <person name="Chen J."/>
            <person name="Kohler A."/>
            <person name="Krizsan K."/>
            <person name="Balestrini R."/>
            <person name="Da Silva C."/>
            <person name="Montanini B."/>
            <person name="Hainaut M."/>
            <person name="Levati E."/>
            <person name="Barry K.W."/>
            <person name="Belfiori B."/>
            <person name="Cichocki N."/>
            <person name="Clum A."/>
            <person name="Dockter R.B."/>
            <person name="Fauchery L."/>
            <person name="Guy J."/>
            <person name="Iotti M."/>
            <person name="Le Tacon F."/>
            <person name="Lindquist E.A."/>
            <person name="Lipzen A."/>
            <person name="Malagnac F."/>
            <person name="Mello A."/>
            <person name="Molinier V."/>
            <person name="Miyauchi S."/>
            <person name="Poulain J."/>
            <person name="Riccioni C."/>
            <person name="Rubini A."/>
            <person name="Sitrit Y."/>
            <person name="Splivallo R."/>
            <person name="Traeger S."/>
            <person name="Wang M."/>
            <person name="Zifcakova L."/>
            <person name="Wipf D."/>
            <person name="Zambonelli A."/>
            <person name="Paolocci F."/>
            <person name="Nowrousian M."/>
            <person name="Ottonello S."/>
            <person name="Baldrian P."/>
            <person name="Spatafora J.W."/>
            <person name="Henrissat B."/>
            <person name="Nagy L.G."/>
            <person name="Aury J.M."/>
            <person name="Wincker P."/>
            <person name="Grigoriev I.V."/>
            <person name="Bonfante P."/>
            <person name="Martin F.M."/>
        </authorList>
    </citation>
    <scope>NUCLEOTIDE SEQUENCE [LARGE SCALE GENOMIC DNA]</scope>
    <source>
        <strain evidence="3 4">RN42</strain>
    </source>
</reference>
<feature type="region of interest" description="Disordered" evidence="2">
    <location>
        <begin position="322"/>
        <end position="447"/>
    </location>
</feature>
<evidence type="ECO:0000313" key="3">
    <source>
        <dbReference type="EMBL" id="RPA70986.1"/>
    </source>
</evidence>
<feature type="compositionally biased region" description="Basic and acidic residues" evidence="2">
    <location>
        <begin position="652"/>
        <end position="665"/>
    </location>
</feature>
<feature type="compositionally biased region" description="Polar residues" evidence="2">
    <location>
        <begin position="331"/>
        <end position="373"/>
    </location>
</feature>
<protein>
    <submittedName>
        <fullName evidence="3">Uncharacterized protein</fullName>
    </submittedName>
</protein>
<feature type="compositionally biased region" description="Basic and acidic residues" evidence="2">
    <location>
        <begin position="731"/>
        <end position="742"/>
    </location>
</feature>
<organism evidence="3 4">
    <name type="scientific">Ascobolus immersus RN42</name>
    <dbReference type="NCBI Taxonomy" id="1160509"/>
    <lineage>
        <taxon>Eukaryota</taxon>
        <taxon>Fungi</taxon>
        <taxon>Dikarya</taxon>
        <taxon>Ascomycota</taxon>
        <taxon>Pezizomycotina</taxon>
        <taxon>Pezizomycetes</taxon>
        <taxon>Pezizales</taxon>
        <taxon>Ascobolaceae</taxon>
        <taxon>Ascobolus</taxon>
    </lineage>
</organism>
<feature type="coiled-coil region" evidence="1">
    <location>
        <begin position="460"/>
        <end position="517"/>
    </location>
</feature>
<name>A0A3N4HCD3_ASCIM</name>
<accession>A0A3N4HCD3</accession>
<dbReference type="AlphaFoldDB" id="A0A3N4HCD3"/>
<gene>
    <name evidence="3" type="ORF">BJ508DRAFT_336529</name>
</gene>
<feature type="compositionally biased region" description="Polar residues" evidence="2">
    <location>
        <begin position="436"/>
        <end position="446"/>
    </location>
</feature>
<evidence type="ECO:0000256" key="2">
    <source>
        <dbReference type="SAM" id="MobiDB-lite"/>
    </source>
</evidence>
<feature type="region of interest" description="Disordered" evidence="2">
    <location>
        <begin position="635"/>
        <end position="793"/>
    </location>
</feature>
<evidence type="ECO:0000256" key="1">
    <source>
        <dbReference type="SAM" id="Coils"/>
    </source>
</evidence>
<proteinExistence type="predicted"/>
<keyword evidence="1" id="KW-0175">Coiled coil</keyword>
<keyword evidence="4" id="KW-1185">Reference proteome</keyword>
<feature type="compositionally biased region" description="Basic residues" evidence="2">
    <location>
        <begin position="707"/>
        <end position="723"/>
    </location>
</feature>
<dbReference type="EMBL" id="ML119994">
    <property type="protein sequence ID" value="RPA70986.1"/>
    <property type="molecule type" value="Genomic_DNA"/>
</dbReference>
<sequence length="793" mass="88052">MDRFLDLSDPHGHLDSTPCELNLRPSPRHPLTHGEYFNKLVQWTDSFLRLDEQHSRPAEWLIPRILARAFLCRVSNIQVTRPHILPEAQADKLLFVLIYTISMFRFFYVTESQNDPHWICAFLYSYERANEDVASTVDILQHRYDPGQLQGLVTLLEADDPHPDRTSLVVHTANTSHGEPLDLLTLEPLDPVDPQFEEPEQDTIMYDGTQPTYIPVPLPQVPAVRITANSIEVGRNVAISMPGISIWSYDTPPPLQPTPDRTALHNVERQLEQVQKALHRLEEGGAGFPAPAPSPTPHEVTMAEAPAISYRIAGALPRIMVSPPREGIQPRSDSSLSNSVSQRLASLTINSPNPTTTMSGSTAHRPTVSSSAKEASRPGSRANSSSGVRPLSPLPKVSSDVPRPPSEGAVKPEVKTPSVMDDTTETKAKESEETGNPGSEISSSSNDLEKNRLLKARQAEEFQQSQLNRLVEQNQTLEQKAQALEATARERMAGLTVKEQQEKRQLILARIAAAEQDILESDKISRARKVVDSKIARNQTMSGTFIDHPIPIPSTVQNWTVEQTINYLADKTPDALQLIRSRLEEQAPPGGTHKQQRKMFSDDARSYDLPAPHGGQPVFVNQSAVTPEASSQIRMNTFGAAPPGGSRPYQQEPHRPSRFDYESPDRYPQGGDDGGGIPPRRGSHAAAGHPDDDDDDTSSTSTDHRSARSYHSRRNKHKKKKKAALPGKPVKIHDSGHRDALPPRRQTTPQYIGRMPIHSLEPDFYEDRPTCQAPPEFTPQFPYDNCHGSTSRQ</sequence>